<accession>A0A291VM15</accession>
<dbReference type="AlphaFoldDB" id="A0A291VM15"/>
<evidence type="ECO:0000256" key="1">
    <source>
        <dbReference type="SAM" id="SignalP"/>
    </source>
</evidence>
<gene>
    <name evidence="2" type="ORF">CRN13_00035</name>
</gene>
<feature type="chain" id="PRO_5012177528" evidence="1">
    <location>
        <begin position="20"/>
        <end position="165"/>
    </location>
</feature>
<sequence>MKKQILALALLSLPLIGMAKDSGYGNTEWGMTPNQVVAAQKGKAHLIPPQKYKDQWGKVSIEDVNIGSGIYTVTFIFDASDKLVQTNVASKEKKNEGIANDQFNSLNQLLTQKYGKPQFVSDEKATWKTDATTIELNKMIISGIMAQTLVRYIPNKTVISDTSNL</sequence>
<reference evidence="2" key="1">
    <citation type="submission" date="2017-10" db="EMBL/GenBank/DDBJ databases">
        <title>FDA dAtabase for Regulatory Grade micrObial Sequences (FDA-ARGOS): Supporting development and validation of Infectious Disease Dx tests.</title>
        <authorList>
            <person name="Croxen M."/>
            <person name="Tallon L.J."/>
            <person name="Sadzewicz L."/>
            <person name="Ott S."/>
            <person name="Zhao X."/>
            <person name="Nagaraj S."/>
            <person name="Vavikolanu K."/>
            <person name="Aluvathingal J."/>
            <person name="Nadendla S."/>
            <person name="Geyer C."/>
            <person name="Sichtig H."/>
        </authorList>
    </citation>
    <scope>NUCLEOTIDE SEQUENCE</scope>
    <source>
        <strain evidence="2">FDAARGOS_431</strain>
        <plasmid evidence="2">unnamed</plasmid>
    </source>
</reference>
<keyword evidence="2" id="KW-0614">Plasmid</keyword>
<evidence type="ECO:0000313" key="2">
    <source>
        <dbReference type="EMBL" id="ATM18905.1"/>
    </source>
</evidence>
<geneLocation type="plasmid" evidence="2">
    <name>unnamed</name>
</geneLocation>
<proteinExistence type="predicted"/>
<protein>
    <submittedName>
        <fullName evidence="2">Uncharacterized protein</fullName>
    </submittedName>
</protein>
<organism evidence="2">
    <name type="scientific">Raoultella ornithinolytica</name>
    <name type="common">Klebsiella ornithinolytica</name>
    <dbReference type="NCBI Taxonomy" id="54291"/>
    <lineage>
        <taxon>Bacteria</taxon>
        <taxon>Pseudomonadati</taxon>
        <taxon>Pseudomonadota</taxon>
        <taxon>Gammaproteobacteria</taxon>
        <taxon>Enterobacterales</taxon>
        <taxon>Enterobacteriaceae</taxon>
        <taxon>Klebsiella/Raoultella group</taxon>
        <taxon>Raoultella</taxon>
    </lineage>
</organism>
<feature type="signal peptide" evidence="1">
    <location>
        <begin position="1"/>
        <end position="19"/>
    </location>
</feature>
<dbReference type="EMBL" id="CP023887">
    <property type="protein sequence ID" value="ATM18905.1"/>
    <property type="molecule type" value="Genomic_DNA"/>
</dbReference>
<keyword evidence="1" id="KW-0732">Signal</keyword>
<name>A0A291VM15_RAOOR</name>
<dbReference type="RefSeq" id="WP_079827354.1">
    <property type="nucleotide sequence ID" value="NZ_CP023887.1"/>
</dbReference>